<comment type="pathway">
    <text evidence="2">Glycan metabolism.</text>
</comment>
<evidence type="ECO:0000256" key="5">
    <source>
        <dbReference type="ARBA" id="ARBA00022679"/>
    </source>
</evidence>
<dbReference type="GO" id="GO:0005737">
    <property type="term" value="C:cytoplasm"/>
    <property type="evidence" value="ECO:0007669"/>
    <property type="project" value="TreeGrafter"/>
</dbReference>
<keyword evidence="4" id="KW-0328">Glycosyltransferase</keyword>
<evidence type="ECO:0000256" key="9">
    <source>
        <dbReference type="ARBA" id="ARBA00023136"/>
    </source>
</evidence>
<feature type="compositionally biased region" description="Basic and acidic residues" evidence="14">
    <location>
        <begin position="582"/>
        <end position="595"/>
    </location>
</feature>
<evidence type="ECO:0000256" key="13">
    <source>
        <dbReference type="ARBA" id="ARBA00030350"/>
    </source>
</evidence>
<evidence type="ECO:0000256" key="3">
    <source>
        <dbReference type="ARBA" id="ARBA00007737"/>
    </source>
</evidence>
<dbReference type="AlphaFoldDB" id="A0A8S2ABW9"/>
<dbReference type="EMBL" id="LR999454">
    <property type="protein sequence ID" value="CAE6049430.1"/>
    <property type="molecule type" value="Genomic_DNA"/>
</dbReference>
<evidence type="ECO:0000256" key="8">
    <source>
        <dbReference type="ARBA" id="ARBA00022989"/>
    </source>
</evidence>
<dbReference type="Pfam" id="PF13862">
    <property type="entry name" value="BCCIP"/>
    <property type="match status" value="1"/>
</dbReference>
<evidence type="ECO:0000256" key="10">
    <source>
        <dbReference type="ARBA" id="ARBA00023180"/>
    </source>
</evidence>
<feature type="compositionally biased region" description="Acidic residues" evidence="14">
    <location>
        <begin position="599"/>
        <end position="608"/>
    </location>
</feature>
<evidence type="ECO:0000256" key="14">
    <source>
        <dbReference type="SAM" id="MobiDB-lite"/>
    </source>
</evidence>
<evidence type="ECO:0000256" key="7">
    <source>
        <dbReference type="ARBA" id="ARBA00022968"/>
    </source>
</evidence>
<keyword evidence="10" id="KW-0325">Glycoprotein</keyword>
<accession>A0A8S2ABW9</accession>
<protein>
    <recommendedName>
        <fullName evidence="13">O-fucosyltransferase family protein</fullName>
    </recommendedName>
</protein>
<evidence type="ECO:0000256" key="4">
    <source>
        <dbReference type="ARBA" id="ARBA00022676"/>
    </source>
</evidence>
<comment type="similarity">
    <text evidence="3">Belongs to the glycosyltransferase GT106 family.</text>
</comment>
<dbReference type="InterPro" id="IPR025602">
    <property type="entry name" value="BCP1_family"/>
</dbReference>
<evidence type="ECO:0000256" key="2">
    <source>
        <dbReference type="ARBA" id="ARBA00004881"/>
    </source>
</evidence>
<proteinExistence type="inferred from homology"/>
<keyword evidence="6" id="KW-0812">Transmembrane</keyword>
<keyword evidence="9" id="KW-0472">Membrane</keyword>
<dbReference type="Pfam" id="PF10250">
    <property type="entry name" value="O-FucT"/>
    <property type="match status" value="1"/>
</dbReference>
<feature type="region of interest" description="Disordered" evidence="14">
    <location>
        <begin position="582"/>
        <end position="608"/>
    </location>
</feature>
<dbReference type="InterPro" id="IPR019378">
    <property type="entry name" value="GDP-Fuc_O-FucTrfase"/>
</dbReference>
<dbReference type="PANTHER" id="PTHR31741">
    <property type="entry name" value="OS02G0726500 PROTEIN-RELATED"/>
    <property type="match status" value="1"/>
</dbReference>
<evidence type="ECO:0000313" key="15">
    <source>
        <dbReference type="EMBL" id="CAE6049430.1"/>
    </source>
</evidence>
<dbReference type="GO" id="GO:0016020">
    <property type="term" value="C:membrane"/>
    <property type="evidence" value="ECO:0007669"/>
    <property type="project" value="UniProtKB-SubCell"/>
</dbReference>
<gene>
    <name evidence="15" type="ORF">AARE701A_LOCUS11405</name>
</gene>
<dbReference type="CDD" id="cd11299">
    <property type="entry name" value="O-FucT_plant"/>
    <property type="match status" value="1"/>
</dbReference>
<sequence length="839" mass="95756">MLKLGFNVDPISLPFSRYPCSTNHPLSFDGEQNAESHLGLAQESILAPGSSNSNAVIQLDGGKNETLLTEGDFWIQPDGLGFKPCLGFTSQYRRDSNSILKNRWKYLLVVVSGGMNQQRNQIVDAVVIARILGASLVVPVLQVNVIWGDESEFADIFDLEHFKNVLADDVHIVSSLPSTHVMTRPVEEKRTPLHASPQWIRAHYLKRINRERVLLLRGLDSRLSKDLPSDLQKLRCKVAFQALRFSPRILELGNKLASRMRNQGQYLSLHLRMEKDVWVRTGCLPGLTPEYDEIVNSERERHPELLTGRSNMTYQERKLAGLCPLTALEVTRLLKALEAPKDARIYWAGGEPLGGKEVLEPLTKEFPQFYNKHDLALPGELEPFAKKASVMAAIDYIVCEKSDVFIPSHGGNMGHALQGQRAYAGHKKYITPNKRQMLPYFMNSSLPESDFNRIVKDLHRESLGQPELRMSKAGKDVTKHPVPECFWGLRDREVLASGSFVFDQSSYLETVNFVGFGFCALLNQLFKMPRRPSSGRRVLKYQPLTFSPFMRLLSFASMARRNLPHPEDCQCSDEEISFDEKEKLPNLPKKGKEEQLSDSSDEDDSQEDVQADFEFFDPKPTDFHGVKILLQNYLDDKEWDLSSFVDFILEQTTVGTVVKVADDEDESIFALVTALNMARYKAKKNITNNLEMLLEKKAQDVGLLVSQRVMNLPPQLLPPLYDGLFDEVSWATEDEPTEELRRSFRFKSYLLITKIYKLKNPKQRKPRHGEEDIEETIFLKPEDELFLELSSWSFTFPMRSQLVTSQEMKNYQLLGLVMAVEANKIPKFRQMLNSLIDEQ</sequence>
<dbReference type="GO" id="GO:0016757">
    <property type="term" value="F:glycosyltransferase activity"/>
    <property type="evidence" value="ECO:0007669"/>
    <property type="project" value="UniProtKB-KW"/>
</dbReference>
<reference evidence="15" key="1">
    <citation type="submission" date="2021-01" db="EMBL/GenBank/DDBJ databases">
        <authorList>
            <person name="Bezrukov I."/>
        </authorList>
    </citation>
    <scope>NUCLEOTIDE SEQUENCE</scope>
</reference>
<keyword evidence="12" id="KW-0119">Carbohydrate metabolism</keyword>
<keyword evidence="16" id="KW-1185">Reference proteome</keyword>
<evidence type="ECO:0000256" key="1">
    <source>
        <dbReference type="ARBA" id="ARBA00004606"/>
    </source>
</evidence>
<evidence type="ECO:0000256" key="12">
    <source>
        <dbReference type="ARBA" id="ARBA00023277"/>
    </source>
</evidence>
<keyword evidence="5" id="KW-0808">Transferase</keyword>
<dbReference type="Proteomes" id="UP000682877">
    <property type="component" value="Chromosome 4"/>
</dbReference>
<dbReference type="GO" id="GO:0006004">
    <property type="term" value="P:fucose metabolic process"/>
    <property type="evidence" value="ECO:0007669"/>
    <property type="project" value="UniProtKB-KW"/>
</dbReference>
<evidence type="ECO:0000256" key="6">
    <source>
        <dbReference type="ARBA" id="ARBA00022692"/>
    </source>
</evidence>
<evidence type="ECO:0000256" key="11">
    <source>
        <dbReference type="ARBA" id="ARBA00023253"/>
    </source>
</evidence>
<keyword evidence="8" id="KW-1133">Transmembrane helix</keyword>
<evidence type="ECO:0000313" key="16">
    <source>
        <dbReference type="Proteomes" id="UP000682877"/>
    </source>
</evidence>
<keyword evidence="7" id="KW-0735">Signal-anchor</keyword>
<dbReference type="InterPro" id="IPR024709">
    <property type="entry name" value="FucosylTrfase_pln"/>
</dbReference>
<name>A0A8S2ABW9_ARAAE</name>
<organism evidence="15 16">
    <name type="scientific">Arabidopsis arenosa</name>
    <name type="common">Sand rock-cress</name>
    <name type="synonym">Cardaminopsis arenosa</name>
    <dbReference type="NCBI Taxonomy" id="38785"/>
    <lineage>
        <taxon>Eukaryota</taxon>
        <taxon>Viridiplantae</taxon>
        <taxon>Streptophyta</taxon>
        <taxon>Embryophyta</taxon>
        <taxon>Tracheophyta</taxon>
        <taxon>Spermatophyta</taxon>
        <taxon>Magnoliopsida</taxon>
        <taxon>eudicotyledons</taxon>
        <taxon>Gunneridae</taxon>
        <taxon>Pentapetalae</taxon>
        <taxon>rosids</taxon>
        <taxon>malvids</taxon>
        <taxon>Brassicales</taxon>
        <taxon>Brassicaceae</taxon>
        <taxon>Camelineae</taxon>
        <taxon>Arabidopsis</taxon>
    </lineage>
</organism>
<comment type="subcellular location">
    <subcellularLocation>
        <location evidence="1">Membrane</location>
        <topology evidence="1">Single-pass type II membrane protein</topology>
    </subcellularLocation>
</comment>
<keyword evidence="11" id="KW-0294">Fucose metabolism</keyword>
<dbReference type="PANTHER" id="PTHR31741:SF66">
    <property type="entry name" value="O-FUCOSYLTRANSFERASE 20"/>
    <property type="match status" value="1"/>
</dbReference>